<dbReference type="Proteomes" id="UP000430146">
    <property type="component" value="Unassembled WGS sequence"/>
</dbReference>
<dbReference type="Pfam" id="PF00823">
    <property type="entry name" value="PPE"/>
    <property type="match status" value="1"/>
</dbReference>
<dbReference type="Gene3D" id="1.20.1260.20">
    <property type="entry name" value="PPE superfamily"/>
    <property type="match status" value="1"/>
</dbReference>
<feature type="region of interest" description="Disordered" evidence="2">
    <location>
        <begin position="230"/>
        <end position="265"/>
    </location>
</feature>
<accession>A0A5S9QUA5</accession>
<dbReference type="AlphaFoldDB" id="A0A5S9QUA5"/>
<reference evidence="4 5" key="1">
    <citation type="submission" date="2019-11" db="EMBL/GenBank/DDBJ databases">
        <authorList>
            <person name="Holert J."/>
        </authorList>
    </citation>
    <scope>NUCLEOTIDE SEQUENCE [LARGE SCALE GENOMIC DNA]</scope>
    <source>
        <strain evidence="4">BC8_1</strain>
    </source>
</reference>
<dbReference type="InterPro" id="IPR038332">
    <property type="entry name" value="PPE_sf"/>
</dbReference>
<evidence type="ECO:0000313" key="5">
    <source>
        <dbReference type="Proteomes" id="UP000430146"/>
    </source>
</evidence>
<dbReference type="InterPro" id="IPR000030">
    <property type="entry name" value="PPE_dom"/>
</dbReference>
<feature type="compositionally biased region" description="Low complexity" evidence="2">
    <location>
        <begin position="386"/>
        <end position="396"/>
    </location>
</feature>
<feature type="region of interest" description="Disordered" evidence="2">
    <location>
        <begin position="368"/>
        <end position="396"/>
    </location>
</feature>
<dbReference type="EMBL" id="CACSIP010000021">
    <property type="protein sequence ID" value="CAA0123293.1"/>
    <property type="molecule type" value="Genomic_DNA"/>
</dbReference>
<feature type="region of interest" description="Disordered" evidence="2">
    <location>
        <begin position="412"/>
        <end position="432"/>
    </location>
</feature>
<name>A0A5S9QUA5_MYCVN</name>
<gene>
    <name evidence="4" type="ORF">AELLOGFF_04602</name>
</gene>
<evidence type="ECO:0000259" key="3">
    <source>
        <dbReference type="Pfam" id="PF00823"/>
    </source>
</evidence>
<proteinExistence type="inferred from homology"/>
<feature type="domain" description="PPE" evidence="3">
    <location>
        <begin position="5"/>
        <end position="165"/>
    </location>
</feature>
<evidence type="ECO:0000256" key="1">
    <source>
        <dbReference type="ARBA" id="ARBA00010652"/>
    </source>
</evidence>
<organism evidence="4 5">
    <name type="scientific">Mycolicibacterium vanbaalenii</name>
    <name type="common">Mycobacterium vanbaalenii</name>
    <dbReference type="NCBI Taxonomy" id="110539"/>
    <lineage>
        <taxon>Bacteria</taxon>
        <taxon>Bacillati</taxon>
        <taxon>Actinomycetota</taxon>
        <taxon>Actinomycetes</taxon>
        <taxon>Mycobacteriales</taxon>
        <taxon>Mycobacteriaceae</taxon>
        <taxon>Mycolicibacterium</taxon>
    </lineage>
</organism>
<evidence type="ECO:0000313" key="4">
    <source>
        <dbReference type="EMBL" id="CAA0123293.1"/>
    </source>
</evidence>
<feature type="compositionally biased region" description="Low complexity" evidence="2">
    <location>
        <begin position="252"/>
        <end position="265"/>
    </location>
</feature>
<dbReference type="SUPFAM" id="SSF140459">
    <property type="entry name" value="PE/PPE dimer-like"/>
    <property type="match status" value="1"/>
</dbReference>
<dbReference type="OrthoDB" id="4705856at2"/>
<feature type="compositionally biased region" description="Polar residues" evidence="2">
    <location>
        <begin position="376"/>
        <end position="385"/>
    </location>
</feature>
<evidence type="ECO:0000256" key="2">
    <source>
        <dbReference type="SAM" id="MobiDB-lite"/>
    </source>
</evidence>
<feature type="compositionally biased region" description="Low complexity" evidence="2">
    <location>
        <begin position="230"/>
        <end position="239"/>
    </location>
</feature>
<protein>
    <submittedName>
        <fullName evidence="4">Putative PPE family protein PPE51</fullName>
    </submittedName>
</protein>
<dbReference type="RefSeq" id="WP_159231267.1">
    <property type="nucleotide sequence ID" value="NZ_CACSIP010000021.1"/>
</dbReference>
<keyword evidence="5" id="KW-1185">Reference proteome</keyword>
<feature type="compositionally biased region" description="Basic and acidic residues" evidence="2">
    <location>
        <begin position="419"/>
        <end position="430"/>
    </location>
</feature>
<sequence length="459" mass="43640">MPAQYWGLTPEVNAIRLTTGPGAAAMAPVVAAYTAAGTTHIQQGAQMMATAATTAAGSWQGVGGSAMMAAALPKSEWQIEAGAHAAKAGTLIGEAAAAHSAAVAATIPYPVVIANRIREATLQATNIIGQNTPAIAEADVEYGEYWSQNATAMTGYSTAAAGIASGLSVPLTPPVATGANPAGMAAGLAGMGASAGQFGAQATMQGLSAPLQAAGQAVSSAAPAALSAATSAGTGSSSGAEGGDVGTMGNPQLGQPGGSDLLGSSQSMMGMASSLPQMAQGMTQPLSQLAQAPMQMGGQLSGLMSSMGGMGGGPGGGLTASSPGANLASSMSGVNGGFGAGGGPVSAALTKPAGAGMGGGPIGMPSAWWGPASAADGSSATGQNKPTAAARPAMPAMGASAPMGTGMGMMPMGAAQAGQRRDQSAGRGEDDTSLSVVLDDADAIPILTANGVVYTDGGG</sequence>
<comment type="similarity">
    <text evidence="1">Belongs to the mycobacterial PPE family.</text>
</comment>